<evidence type="ECO:0000313" key="1">
    <source>
        <dbReference type="EMBL" id="AZF94383.1"/>
    </source>
</evidence>
<accession>A0A3G8FHW2</accession>
<dbReference type="Proteomes" id="UP000281907">
    <property type="component" value="Segment"/>
</dbReference>
<organism evidence="1 2">
    <name type="scientific">Pectobacterium phage Clickz_B7</name>
    <dbReference type="NCBI Taxonomy" id="2489624"/>
    <lineage>
        <taxon>Viruses</taxon>
        <taxon>Duplodnaviria</taxon>
        <taxon>Heunggongvirae</taxon>
        <taxon>Uroviricota</taxon>
        <taxon>Caudoviricetes</taxon>
        <taxon>Autographivirales</taxon>
        <taxon>Autoscriptoviridae</taxon>
        <taxon>Corkvirinae</taxon>
        <taxon>Phimunavirus</taxon>
        <taxon>Phimunavirus Clickz</taxon>
    </lineage>
</organism>
<name>A0A3G8FHW2_9CAUD</name>
<dbReference type="EMBL" id="MK095199">
    <property type="protein sequence ID" value="AZF94383.1"/>
    <property type="molecule type" value="Genomic_DNA"/>
</dbReference>
<reference evidence="1 2" key="1">
    <citation type="submission" date="2018-10" db="EMBL/GenBank/DDBJ databases">
        <title>A novel 6-phage cocktail reduces Pectobacterium atrosepticum soft rot infection in potato tubers under simulated storage conditions.</title>
        <authorList>
            <person name="Carstens A.B."/>
        </authorList>
    </citation>
    <scope>NUCLEOTIDE SEQUENCE [LARGE SCALE GENOMIC DNA]</scope>
</reference>
<protein>
    <submittedName>
        <fullName evidence="1">Uncharacterized protein</fullName>
    </submittedName>
</protein>
<proteinExistence type="predicted"/>
<evidence type="ECO:0000313" key="2">
    <source>
        <dbReference type="Proteomes" id="UP000281907"/>
    </source>
</evidence>
<sequence>MCTMRMFDAEAAEKLCAVLEYNLVQSLASGYKEAQNEFYAAVQRYYECTLAYQYYA</sequence>